<proteinExistence type="predicted"/>
<organism evidence="2 3">
    <name type="scientific">Sphingomonas changbaiensis NBRC 104936</name>
    <dbReference type="NCBI Taxonomy" id="1219043"/>
    <lineage>
        <taxon>Bacteria</taxon>
        <taxon>Pseudomonadati</taxon>
        <taxon>Pseudomonadota</taxon>
        <taxon>Alphaproteobacteria</taxon>
        <taxon>Sphingomonadales</taxon>
        <taxon>Sphingomonadaceae</taxon>
        <taxon>Sphingomonas</taxon>
    </lineage>
</organism>
<feature type="region of interest" description="Disordered" evidence="1">
    <location>
        <begin position="1"/>
        <end position="35"/>
    </location>
</feature>
<accession>A0A0E9MSX1</accession>
<dbReference type="EMBL" id="BBWU01000048">
    <property type="protein sequence ID" value="GAO40516.1"/>
    <property type="molecule type" value="Genomic_DNA"/>
</dbReference>
<evidence type="ECO:0000256" key="1">
    <source>
        <dbReference type="SAM" id="MobiDB-lite"/>
    </source>
</evidence>
<reference evidence="2 3" key="1">
    <citation type="submission" date="2015-04" db="EMBL/GenBank/DDBJ databases">
        <title>Whole genome shotgun sequence of Sphingomonas changbaiensis NBRC 104936.</title>
        <authorList>
            <person name="Katano-Makiyama Y."/>
            <person name="Hosoyama A."/>
            <person name="Hashimoto M."/>
            <person name="Noguchi M."/>
            <person name="Tsuchikane K."/>
            <person name="Ohji S."/>
            <person name="Yamazoe A."/>
            <person name="Ichikawa N."/>
            <person name="Kimura A."/>
            <person name="Fujita N."/>
        </authorList>
    </citation>
    <scope>NUCLEOTIDE SEQUENCE [LARGE SCALE GENOMIC DNA]</scope>
    <source>
        <strain evidence="2 3">NBRC 104936</strain>
    </source>
</reference>
<dbReference type="AlphaFoldDB" id="A0A0E9MSX1"/>
<evidence type="ECO:0000313" key="2">
    <source>
        <dbReference type="EMBL" id="GAO40516.1"/>
    </source>
</evidence>
<gene>
    <name evidence="2" type="ORF">SCH01S_48_01780</name>
</gene>
<dbReference type="STRING" id="1219043.SCH01S_48_01780"/>
<protein>
    <submittedName>
        <fullName evidence="2">Uncharacterized protein</fullName>
    </submittedName>
</protein>
<comment type="caution">
    <text evidence="2">The sequence shown here is derived from an EMBL/GenBank/DDBJ whole genome shotgun (WGS) entry which is preliminary data.</text>
</comment>
<sequence>MAGPLPSFADQRHMTGMERAHGRYERDLAPLGAKRGDRFPKRFELTDGLHGDSGLI</sequence>
<evidence type="ECO:0000313" key="3">
    <source>
        <dbReference type="Proteomes" id="UP000033202"/>
    </source>
</evidence>
<keyword evidence="3" id="KW-1185">Reference proteome</keyword>
<feature type="compositionally biased region" description="Basic and acidic residues" evidence="1">
    <location>
        <begin position="10"/>
        <end position="35"/>
    </location>
</feature>
<dbReference type="Proteomes" id="UP000033202">
    <property type="component" value="Unassembled WGS sequence"/>
</dbReference>
<name>A0A0E9MSX1_9SPHN</name>